<proteinExistence type="predicted"/>
<evidence type="ECO:0000313" key="2">
    <source>
        <dbReference type="EMBL" id="GAG21985.1"/>
    </source>
</evidence>
<keyword evidence="1" id="KW-0812">Transmembrane</keyword>
<evidence type="ECO:0000256" key="1">
    <source>
        <dbReference type="SAM" id="Phobius"/>
    </source>
</evidence>
<protein>
    <submittedName>
        <fullName evidence="2">Uncharacterized protein</fullName>
    </submittedName>
</protein>
<dbReference type="AlphaFoldDB" id="X0VUR3"/>
<feature type="transmembrane region" description="Helical" evidence="1">
    <location>
        <begin position="32"/>
        <end position="56"/>
    </location>
</feature>
<sequence length="110" mass="11511">MRAAGRQARGQGGIVKLPCYGSGKAYTTRQRFISAFFTVTSAAAVLGLVGLLSIAGRNKIDIGNLIYLLGAIAFGFVLYCVSSPGEQDEMGTIKPPAIEEDATDNKAAVL</sequence>
<gene>
    <name evidence="2" type="ORF">S01H1_53167</name>
</gene>
<comment type="caution">
    <text evidence="2">The sequence shown here is derived from an EMBL/GenBank/DDBJ whole genome shotgun (WGS) entry which is preliminary data.</text>
</comment>
<accession>X0VUR3</accession>
<organism evidence="2">
    <name type="scientific">marine sediment metagenome</name>
    <dbReference type="NCBI Taxonomy" id="412755"/>
    <lineage>
        <taxon>unclassified sequences</taxon>
        <taxon>metagenomes</taxon>
        <taxon>ecological metagenomes</taxon>
    </lineage>
</organism>
<keyword evidence="1" id="KW-1133">Transmembrane helix</keyword>
<reference evidence="2" key="1">
    <citation type="journal article" date="2014" name="Front. Microbiol.">
        <title>High frequency of phylogenetically diverse reductive dehalogenase-homologous genes in deep subseafloor sedimentary metagenomes.</title>
        <authorList>
            <person name="Kawai M."/>
            <person name="Futagami T."/>
            <person name="Toyoda A."/>
            <person name="Takaki Y."/>
            <person name="Nishi S."/>
            <person name="Hori S."/>
            <person name="Arai W."/>
            <person name="Tsubouchi T."/>
            <person name="Morono Y."/>
            <person name="Uchiyama I."/>
            <person name="Ito T."/>
            <person name="Fujiyama A."/>
            <person name="Inagaki F."/>
            <person name="Takami H."/>
        </authorList>
    </citation>
    <scope>NUCLEOTIDE SEQUENCE</scope>
    <source>
        <strain evidence="2">Expedition CK06-06</strain>
    </source>
</reference>
<feature type="transmembrane region" description="Helical" evidence="1">
    <location>
        <begin position="62"/>
        <end position="81"/>
    </location>
</feature>
<name>X0VUR3_9ZZZZ</name>
<dbReference type="EMBL" id="BARS01034415">
    <property type="protein sequence ID" value="GAG21985.1"/>
    <property type="molecule type" value="Genomic_DNA"/>
</dbReference>
<keyword evidence="1" id="KW-0472">Membrane</keyword>